<comment type="similarity">
    <text evidence="1">Belongs to the protein kinase superfamily. CAMK Ser/Thr protein kinase family. PIM subfamily.</text>
</comment>
<feature type="compositionally biased region" description="Basic and acidic residues" evidence="10">
    <location>
        <begin position="71"/>
        <end position="93"/>
    </location>
</feature>
<name>A0A8C9RA94_SCLFO</name>
<dbReference type="PANTHER" id="PTHR22984:SF11">
    <property type="entry name" value="AURORA KINASE-RELATED"/>
    <property type="match status" value="1"/>
</dbReference>
<organism evidence="12 13">
    <name type="scientific">Scleropages formosus</name>
    <name type="common">Asian bonytongue</name>
    <name type="synonym">Osteoglossum formosum</name>
    <dbReference type="NCBI Taxonomy" id="113540"/>
    <lineage>
        <taxon>Eukaryota</taxon>
        <taxon>Metazoa</taxon>
        <taxon>Chordata</taxon>
        <taxon>Craniata</taxon>
        <taxon>Vertebrata</taxon>
        <taxon>Euteleostomi</taxon>
        <taxon>Actinopterygii</taxon>
        <taxon>Neopterygii</taxon>
        <taxon>Teleostei</taxon>
        <taxon>Osteoglossocephala</taxon>
        <taxon>Osteoglossomorpha</taxon>
        <taxon>Osteoglossiformes</taxon>
        <taxon>Osteoglossidae</taxon>
        <taxon>Scleropages</taxon>
    </lineage>
</organism>
<dbReference type="OrthoDB" id="8596411at2759"/>
<keyword evidence="3" id="KW-0723">Serine/threonine-protein kinase</keyword>
<evidence type="ECO:0000256" key="6">
    <source>
        <dbReference type="ARBA" id="ARBA00022777"/>
    </source>
</evidence>
<dbReference type="Gene3D" id="3.30.200.20">
    <property type="entry name" value="Phosphorylase Kinase, domain 1"/>
    <property type="match status" value="1"/>
</dbReference>
<accession>A0A8C9RA94</accession>
<evidence type="ECO:0000256" key="3">
    <source>
        <dbReference type="ARBA" id="ARBA00022527"/>
    </source>
</evidence>
<dbReference type="GO" id="GO:0004674">
    <property type="term" value="F:protein serine/threonine kinase activity"/>
    <property type="evidence" value="ECO:0007669"/>
    <property type="project" value="UniProtKB-KW"/>
</dbReference>
<dbReference type="GeneTree" id="ENSGT00950000182996"/>
<evidence type="ECO:0000256" key="2">
    <source>
        <dbReference type="ARBA" id="ARBA00012513"/>
    </source>
</evidence>
<dbReference type="AlphaFoldDB" id="A0A8C9RA94"/>
<reference evidence="12" key="2">
    <citation type="submission" date="2025-08" db="UniProtKB">
        <authorList>
            <consortium name="Ensembl"/>
        </authorList>
    </citation>
    <scope>IDENTIFICATION</scope>
</reference>
<keyword evidence="6" id="KW-0418">Kinase</keyword>
<reference evidence="12" key="3">
    <citation type="submission" date="2025-09" db="UniProtKB">
        <authorList>
            <consortium name="Ensembl"/>
        </authorList>
    </citation>
    <scope>IDENTIFICATION</scope>
</reference>
<dbReference type="Gene3D" id="1.10.510.10">
    <property type="entry name" value="Transferase(Phosphotransferase) domain 1"/>
    <property type="match status" value="1"/>
</dbReference>
<dbReference type="GO" id="GO:0007346">
    <property type="term" value="P:regulation of mitotic cell cycle"/>
    <property type="evidence" value="ECO:0007669"/>
    <property type="project" value="TreeGrafter"/>
</dbReference>
<gene>
    <name evidence="12" type="primary">LOC108928159</name>
</gene>
<keyword evidence="7" id="KW-0067">ATP-binding</keyword>
<dbReference type="GO" id="GO:0005737">
    <property type="term" value="C:cytoplasm"/>
    <property type="evidence" value="ECO:0007669"/>
    <property type="project" value="TreeGrafter"/>
</dbReference>
<dbReference type="Ensembl" id="ENSSFOT00015008904.2">
    <property type="protein sequence ID" value="ENSSFOP00015008779.2"/>
    <property type="gene ID" value="ENSSFOG00015005737.2"/>
</dbReference>
<evidence type="ECO:0000256" key="8">
    <source>
        <dbReference type="ARBA" id="ARBA00047899"/>
    </source>
</evidence>
<proteinExistence type="inferred from homology"/>
<protein>
    <recommendedName>
        <fullName evidence="2">non-specific serine/threonine protein kinase</fullName>
        <ecNumber evidence="2">2.7.11.1</ecNumber>
    </recommendedName>
</protein>
<dbReference type="Pfam" id="PF00069">
    <property type="entry name" value="Pkinase"/>
    <property type="match status" value="1"/>
</dbReference>
<keyword evidence="5" id="KW-0547">Nucleotide-binding</keyword>
<dbReference type="InterPro" id="IPR000719">
    <property type="entry name" value="Prot_kinase_dom"/>
</dbReference>
<feature type="domain" description="Protein kinase" evidence="11">
    <location>
        <begin position="115"/>
        <end position="294"/>
    </location>
</feature>
<evidence type="ECO:0000256" key="5">
    <source>
        <dbReference type="ARBA" id="ARBA00022741"/>
    </source>
</evidence>
<evidence type="ECO:0000259" key="11">
    <source>
        <dbReference type="PROSITE" id="PS50011"/>
    </source>
</evidence>
<keyword evidence="4" id="KW-0808">Transferase</keyword>
<dbReference type="InterPro" id="IPR008271">
    <property type="entry name" value="Ser/Thr_kinase_AS"/>
</dbReference>
<sequence length="294" mass="33573">MRINLRKGQGQLYRDLPPSLKSQRKLTPRKRSWVCIENENVDDKEAVSGIAAKRCHNSESFEDQVIKGGRSRSETLRPTEEETRFQADTHSGDETTGPFTCCSRLHRKASFRARYTVGGLIGKGGCGAVFDGIRKCDRRRVAIKYVPKTDKYQYLQLPEDTGPIPMEVALMQILSHPPNCCYILQLLEWIEKPDHYILVLEQPFPCQDMLDFIARRGGHFEESTAQVIMNQVVLAVKYCRDRGVLHRDIKLENILVQTDTMKIKLIDFGCGDLLQDTVYSTFAGQVKDEWGMTE</sequence>
<dbReference type="PANTHER" id="PTHR22984">
    <property type="entry name" value="SERINE/THREONINE-PROTEIN KINASE PIM"/>
    <property type="match status" value="1"/>
</dbReference>
<dbReference type="EC" id="2.7.11.1" evidence="2"/>
<evidence type="ECO:0000256" key="7">
    <source>
        <dbReference type="ARBA" id="ARBA00022840"/>
    </source>
</evidence>
<evidence type="ECO:0000256" key="10">
    <source>
        <dbReference type="SAM" id="MobiDB-lite"/>
    </source>
</evidence>
<dbReference type="PROSITE" id="PS50011">
    <property type="entry name" value="PROTEIN_KINASE_DOM"/>
    <property type="match status" value="1"/>
</dbReference>
<evidence type="ECO:0000256" key="1">
    <source>
        <dbReference type="ARBA" id="ARBA00005505"/>
    </source>
</evidence>
<dbReference type="SMART" id="SM00220">
    <property type="entry name" value="S_TKc"/>
    <property type="match status" value="1"/>
</dbReference>
<evidence type="ECO:0000313" key="13">
    <source>
        <dbReference type="Proteomes" id="UP000694397"/>
    </source>
</evidence>
<evidence type="ECO:0000256" key="4">
    <source>
        <dbReference type="ARBA" id="ARBA00022679"/>
    </source>
</evidence>
<reference evidence="12 13" key="1">
    <citation type="submission" date="2019-04" db="EMBL/GenBank/DDBJ databases">
        <authorList>
            <consortium name="Wellcome Sanger Institute Data Sharing"/>
        </authorList>
    </citation>
    <scope>NUCLEOTIDE SEQUENCE [LARGE SCALE GENOMIC DNA]</scope>
</reference>
<dbReference type="InterPro" id="IPR011009">
    <property type="entry name" value="Kinase-like_dom_sf"/>
</dbReference>
<dbReference type="PROSITE" id="PS00108">
    <property type="entry name" value="PROTEIN_KINASE_ST"/>
    <property type="match status" value="1"/>
</dbReference>
<feature type="region of interest" description="Disordered" evidence="10">
    <location>
        <begin position="62"/>
        <end position="93"/>
    </location>
</feature>
<evidence type="ECO:0000313" key="12">
    <source>
        <dbReference type="Ensembl" id="ENSSFOP00015008779.2"/>
    </source>
</evidence>
<dbReference type="GO" id="GO:0043066">
    <property type="term" value="P:negative regulation of apoptotic process"/>
    <property type="evidence" value="ECO:0007669"/>
    <property type="project" value="TreeGrafter"/>
</dbReference>
<comment type="catalytic activity">
    <reaction evidence="8">
        <text>L-threonyl-[protein] + ATP = O-phospho-L-threonyl-[protein] + ADP + H(+)</text>
        <dbReference type="Rhea" id="RHEA:46608"/>
        <dbReference type="Rhea" id="RHEA-COMP:11060"/>
        <dbReference type="Rhea" id="RHEA-COMP:11605"/>
        <dbReference type="ChEBI" id="CHEBI:15378"/>
        <dbReference type="ChEBI" id="CHEBI:30013"/>
        <dbReference type="ChEBI" id="CHEBI:30616"/>
        <dbReference type="ChEBI" id="CHEBI:61977"/>
        <dbReference type="ChEBI" id="CHEBI:456216"/>
        <dbReference type="EC" id="2.7.11.1"/>
    </reaction>
</comment>
<dbReference type="InterPro" id="IPR051138">
    <property type="entry name" value="PIM_Ser/Thr_kinase"/>
</dbReference>
<keyword evidence="13" id="KW-1185">Reference proteome</keyword>
<comment type="catalytic activity">
    <reaction evidence="9">
        <text>L-seryl-[protein] + ATP = O-phospho-L-seryl-[protein] + ADP + H(+)</text>
        <dbReference type="Rhea" id="RHEA:17989"/>
        <dbReference type="Rhea" id="RHEA-COMP:9863"/>
        <dbReference type="Rhea" id="RHEA-COMP:11604"/>
        <dbReference type="ChEBI" id="CHEBI:15378"/>
        <dbReference type="ChEBI" id="CHEBI:29999"/>
        <dbReference type="ChEBI" id="CHEBI:30616"/>
        <dbReference type="ChEBI" id="CHEBI:83421"/>
        <dbReference type="ChEBI" id="CHEBI:456216"/>
        <dbReference type="EC" id="2.7.11.1"/>
    </reaction>
</comment>
<dbReference type="GO" id="GO:0005524">
    <property type="term" value="F:ATP binding"/>
    <property type="evidence" value="ECO:0007669"/>
    <property type="project" value="UniProtKB-KW"/>
</dbReference>
<dbReference type="Proteomes" id="UP000694397">
    <property type="component" value="Chromosome 25"/>
</dbReference>
<dbReference type="SUPFAM" id="SSF56112">
    <property type="entry name" value="Protein kinase-like (PK-like)"/>
    <property type="match status" value="1"/>
</dbReference>
<feature type="region of interest" description="Disordered" evidence="10">
    <location>
        <begin position="1"/>
        <end position="25"/>
    </location>
</feature>
<evidence type="ECO:0000256" key="9">
    <source>
        <dbReference type="ARBA" id="ARBA00048679"/>
    </source>
</evidence>